<dbReference type="EMBL" id="LVHF01000012">
    <property type="protein sequence ID" value="OAN18164.1"/>
    <property type="molecule type" value="Genomic_DNA"/>
</dbReference>
<reference evidence="1 2" key="1">
    <citation type="submission" date="2016-03" db="EMBL/GenBank/DDBJ databases">
        <title>Photobacterium proteolyticum sp. nov. a protease producing bacterium isolated from ocean sediments of Laizhou Bay.</title>
        <authorList>
            <person name="Li Y."/>
        </authorList>
    </citation>
    <scope>NUCLEOTIDE SEQUENCE [LARGE SCALE GENOMIC DNA]</scope>
    <source>
        <strain evidence="1 2">R-40508</strain>
    </source>
</reference>
<gene>
    <name evidence="1" type="ORF">A3K86_04490</name>
</gene>
<protein>
    <submittedName>
        <fullName evidence="1">Redox protein</fullName>
    </submittedName>
</protein>
<dbReference type="AlphaFoldDB" id="A0A178KN29"/>
<sequence>MTKLTVFYDGTCPLCAKEMAALIARDGKGKIKTVDIYSDEFQLYPQIDASAANTVLHALDENNQLLLGLDVTHKAWQLVGKGWLYAPLRWRWIKPIADRCYLYFAKNRYCFSYWLTGQARCDSKSCSR</sequence>
<dbReference type="PANTHER" id="PTHR34290:SF2">
    <property type="entry name" value="OS04G0668800 PROTEIN"/>
    <property type="match status" value="1"/>
</dbReference>
<evidence type="ECO:0000313" key="1">
    <source>
        <dbReference type="EMBL" id="OAN18164.1"/>
    </source>
</evidence>
<dbReference type="InterPro" id="IPR007263">
    <property type="entry name" value="DCC1-like"/>
</dbReference>
<keyword evidence="2" id="KW-1185">Reference proteome</keyword>
<dbReference type="PANTHER" id="PTHR34290">
    <property type="entry name" value="SI:CH73-390P7.2"/>
    <property type="match status" value="1"/>
</dbReference>
<dbReference type="Pfam" id="PF04134">
    <property type="entry name" value="DCC1-like"/>
    <property type="match status" value="1"/>
</dbReference>
<evidence type="ECO:0000313" key="2">
    <source>
        <dbReference type="Proteomes" id="UP000078503"/>
    </source>
</evidence>
<name>A0A178KN29_9GAMM</name>
<organism evidence="1 2">
    <name type="scientific">Photobacterium jeanii</name>
    <dbReference type="NCBI Taxonomy" id="858640"/>
    <lineage>
        <taxon>Bacteria</taxon>
        <taxon>Pseudomonadati</taxon>
        <taxon>Pseudomonadota</taxon>
        <taxon>Gammaproteobacteria</taxon>
        <taxon>Vibrionales</taxon>
        <taxon>Vibrionaceae</taxon>
        <taxon>Photobacterium</taxon>
    </lineage>
</organism>
<dbReference type="GO" id="GO:0015035">
    <property type="term" value="F:protein-disulfide reductase activity"/>
    <property type="evidence" value="ECO:0007669"/>
    <property type="project" value="InterPro"/>
</dbReference>
<comment type="caution">
    <text evidence="1">The sequence shown here is derived from an EMBL/GenBank/DDBJ whole genome shotgun (WGS) entry which is preliminary data.</text>
</comment>
<dbReference type="Proteomes" id="UP000078503">
    <property type="component" value="Unassembled WGS sequence"/>
</dbReference>
<accession>A0A178KN29</accession>
<dbReference type="InterPro" id="IPR044691">
    <property type="entry name" value="DCC1_Trx"/>
</dbReference>
<dbReference type="OrthoDB" id="5294764at2"/>
<dbReference type="RefSeq" id="WP_068328306.1">
    <property type="nucleotide sequence ID" value="NZ_LVHF01000012.1"/>
</dbReference>
<dbReference type="STRING" id="858640.A3K86_04490"/>
<proteinExistence type="predicted"/>